<proteinExistence type="predicted"/>
<feature type="domain" description="Glycosyltransferase subfamily 4-like N-terminal" evidence="3">
    <location>
        <begin position="67"/>
        <end position="142"/>
    </location>
</feature>
<dbReference type="GO" id="GO:0009103">
    <property type="term" value="P:lipopolysaccharide biosynthetic process"/>
    <property type="evidence" value="ECO:0007669"/>
    <property type="project" value="TreeGrafter"/>
</dbReference>
<dbReference type="EMBL" id="VZRB01000012">
    <property type="protein sequence ID" value="KAB1145270.1"/>
    <property type="molecule type" value="Genomic_DNA"/>
</dbReference>
<evidence type="ECO:0000256" key="2">
    <source>
        <dbReference type="ARBA" id="ARBA00022679"/>
    </source>
</evidence>
<keyword evidence="1" id="KW-0328">Glycosyltransferase</keyword>
<dbReference type="Pfam" id="PF13439">
    <property type="entry name" value="Glyco_transf_4"/>
    <property type="match status" value="1"/>
</dbReference>
<evidence type="ECO:0000256" key="1">
    <source>
        <dbReference type="ARBA" id="ARBA00022676"/>
    </source>
</evidence>
<protein>
    <submittedName>
        <fullName evidence="4">Glycosyltransferase</fullName>
    </submittedName>
</protein>
<dbReference type="RefSeq" id="WP_150950250.1">
    <property type="nucleotide sequence ID" value="NZ_VZRB01000012.1"/>
</dbReference>
<keyword evidence="2 4" id="KW-0808">Transferase</keyword>
<evidence type="ECO:0000313" key="4">
    <source>
        <dbReference type="EMBL" id="KAB1145270.1"/>
    </source>
</evidence>
<dbReference type="InterPro" id="IPR028098">
    <property type="entry name" value="Glyco_trans_4-like_N"/>
</dbReference>
<name>A0A6H9UZM7_9ACTN</name>
<organism evidence="4 5">
    <name type="scientific">Streptomyces luteolifulvus</name>
    <dbReference type="NCBI Taxonomy" id="2615112"/>
    <lineage>
        <taxon>Bacteria</taxon>
        <taxon>Bacillati</taxon>
        <taxon>Actinomycetota</taxon>
        <taxon>Actinomycetes</taxon>
        <taxon>Kitasatosporales</taxon>
        <taxon>Streptomycetaceae</taxon>
        <taxon>Streptomyces</taxon>
    </lineage>
</organism>
<dbReference type="Gene3D" id="3.40.50.2000">
    <property type="entry name" value="Glycogen Phosphorylase B"/>
    <property type="match status" value="2"/>
</dbReference>
<dbReference type="Pfam" id="PF13692">
    <property type="entry name" value="Glyco_trans_1_4"/>
    <property type="match status" value="1"/>
</dbReference>
<dbReference type="AlphaFoldDB" id="A0A6H9UZM7"/>
<keyword evidence="5" id="KW-1185">Reference proteome</keyword>
<evidence type="ECO:0000259" key="3">
    <source>
        <dbReference type="Pfam" id="PF13439"/>
    </source>
</evidence>
<dbReference type="PANTHER" id="PTHR46401">
    <property type="entry name" value="GLYCOSYLTRANSFERASE WBBK-RELATED"/>
    <property type="match status" value="1"/>
</dbReference>
<dbReference type="PANTHER" id="PTHR46401:SF2">
    <property type="entry name" value="GLYCOSYLTRANSFERASE WBBK-RELATED"/>
    <property type="match status" value="1"/>
</dbReference>
<sequence>MNLVFVGHRCCDHSPSSGYDQICSLFPEAGWLSGPDLAAGQLTWFRQPSGGSTSLTAASHQIFHVFYGDCSGSALPAVLRARFPQATIVCTVHQPASRLVGDEAARASLNAADGIITVSETQARALARFGLTASIHAVPHGVWTKAFRPVLPLTQDARDNVLFVGNYLRDWNATKQIVEMLAVAGVRSVVLGSAAADRLRTSDPLIEMAPRVSEAELALMYDRAAALVLPVLDATASNAVLESMAAGCPVICPRLPSLTDEYLGDGSDAYEQSRYDVAVSHALRYVGHPERRAARSQVLMKRAEIFDWSRLLPLFTAVYRDIITGTTALPR</sequence>
<dbReference type="SUPFAM" id="SSF53756">
    <property type="entry name" value="UDP-Glycosyltransferase/glycogen phosphorylase"/>
    <property type="match status" value="1"/>
</dbReference>
<accession>A0A6H9UZM7</accession>
<reference evidence="4 5" key="1">
    <citation type="submission" date="2019-09" db="EMBL/GenBank/DDBJ databases">
        <title>Screening of Novel Bioactive Compounds from Soil-Associated.</title>
        <authorList>
            <person name="Zhao S."/>
        </authorList>
    </citation>
    <scope>NUCLEOTIDE SEQUENCE [LARGE SCALE GENOMIC DNA]</scope>
    <source>
        <strain evidence="4 5">HIT-DPA4</strain>
    </source>
</reference>
<dbReference type="Proteomes" id="UP000442707">
    <property type="component" value="Unassembled WGS sequence"/>
</dbReference>
<evidence type="ECO:0000313" key="5">
    <source>
        <dbReference type="Proteomes" id="UP000442707"/>
    </source>
</evidence>
<comment type="caution">
    <text evidence="4">The sequence shown here is derived from an EMBL/GenBank/DDBJ whole genome shotgun (WGS) entry which is preliminary data.</text>
</comment>
<dbReference type="GO" id="GO:0016757">
    <property type="term" value="F:glycosyltransferase activity"/>
    <property type="evidence" value="ECO:0007669"/>
    <property type="project" value="UniProtKB-KW"/>
</dbReference>
<gene>
    <name evidence="4" type="ORF">F7R91_19010</name>
</gene>